<evidence type="ECO:0000256" key="12">
    <source>
        <dbReference type="ARBA" id="ARBA00034013"/>
    </source>
</evidence>
<dbReference type="Gene3D" id="1.10.10.760">
    <property type="entry name" value="E-set domains of sugar-utilizing enzymes"/>
    <property type="match status" value="1"/>
</dbReference>
<organism evidence="19 20">
    <name type="scientific">Granulicella sibirica</name>
    <dbReference type="NCBI Taxonomy" id="2479048"/>
    <lineage>
        <taxon>Bacteria</taxon>
        <taxon>Pseudomonadati</taxon>
        <taxon>Acidobacteriota</taxon>
        <taxon>Terriglobia</taxon>
        <taxon>Terriglobales</taxon>
        <taxon>Acidobacteriaceae</taxon>
        <taxon>Granulicella</taxon>
    </lineage>
</organism>
<reference evidence="20" key="2">
    <citation type="submission" date="2019-02" db="EMBL/GenBank/DDBJ databases">
        <title>Granulicella sibirica sp. nov., a psychrotolerant acidobacterium isolated from an organic soil layer in forested tundra, West Siberia.</title>
        <authorList>
            <person name="Oshkin I.Y."/>
            <person name="Kulichevskaya I.S."/>
            <person name="Rijpstra W.I.C."/>
            <person name="Sinninghe Damste J.S."/>
            <person name="Rakitin A.L."/>
            <person name="Ravin N.V."/>
            <person name="Dedysh S.N."/>
        </authorList>
    </citation>
    <scope>NUCLEOTIDE SEQUENCE [LARGE SCALE GENOMIC DNA]</scope>
    <source>
        <strain evidence="20">AF10</strain>
    </source>
</reference>
<evidence type="ECO:0000256" key="4">
    <source>
        <dbReference type="ARBA" id="ARBA00012268"/>
    </source>
</evidence>
<dbReference type="GO" id="GO:0005992">
    <property type="term" value="P:trehalose biosynthetic process"/>
    <property type="evidence" value="ECO:0007669"/>
    <property type="project" value="UniProtKB-UniRule"/>
</dbReference>
<dbReference type="CDD" id="cd11325">
    <property type="entry name" value="AmyAc_GTHase"/>
    <property type="match status" value="1"/>
</dbReference>
<evidence type="ECO:0000256" key="9">
    <source>
        <dbReference type="ARBA" id="ARBA00023295"/>
    </source>
</evidence>
<dbReference type="InterPro" id="IPR013783">
    <property type="entry name" value="Ig-like_fold"/>
</dbReference>
<name>A0A4Q0T6J8_9BACT</name>
<dbReference type="SMART" id="SM00642">
    <property type="entry name" value="Aamy"/>
    <property type="match status" value="1"/>
</dbReference>
<dbReference type="InterPro" id="IPR014756">
    <property type="entry name" value="Ig_E-set"/>
</dbReference>
<keyword evidence="20" id="KW-1185">Reference proteome</keyword>
<feature type="binding site" evidence="16">
    <location>
        <begin position="379"/>
        <end position="384"/>
    </location>
    <ligand>
        <name>substrate</name>
    </ligand>
</feature>
<dbReference type="InterPro" id="IPR017853">
    <property type="entry name" value="GH"/>
</dbReference>
<evidence type="ECO:0000256" key="6">
    <source>
        <dbReference type="ARBA" id="ARBA00022490"/>
    </source>
</evidence>
<feature type="binding site" evidence="16">
    <location>
        <begin position="309"/>
        <end position="313"/>
    </location>
    <ligand>
        <name>substrate</name>
    </ligand>
</feature>
<dbReference type="PIRSF" id="PIRSF006337">
    <property type="entry name" value="Trehalose_TreZ"/>
    <property type="match status" value="1"/>
</dbReference>
<dbReference type="UniPathway" id="UPA00299"/>
<dbReference type="Gene3D" id="3.20.20.80">
    <property type="entry name" value="Glycosidases"/>
    <property type="match status" value="1"/>
</dbReference>
<dbReference type="OrthoDB" id="9800174at2"/>
<dbReference type="EMBL" id="RDSM01000001">
    <property type="protein sequence ID" value="RXH57201.1"/>
    <property type="molecule type" value="Genomic_DNA"/>
</dbReference>
<evidence type="ECO:0000256" key="13">
    <source>
        <dbReference type="NCBIfam" id="TIGR02402"/>
    </source>
</evidence>
<evidence type="ECO:0000256" key="2">
    <source>
        <dbReference type="ARBA" id="ARBA00005199"/>
    </source>
</evidence>
<feature type="binding site" evidence="16">
    <location>
        <begin position="245"/>
        <end position="250"/>
    </location>
    <ligand>
        <name>substrate</name>
    </ligand>
</feature>
<dbReference type="AlphaFoldDB" id="A0A4Q0T6J8"/>
<dbReference type="Gene3D" id="2.60.40.10">
    <property type="entry name" value="Immunoglobulins"/>
    <property type="match status" value="1"/>
</dbReference>
<dbReference type="EC" id="3.2.1.141" evidence="4 13"/>
<evidence type="ECO:0000256" key="8">
    <source>
        <dbReference type="ARBA" id="ARBA00023277"/>
    </source>
</evidence>
<evidence type="ECO:0000256" key="7">
    <source>
        <dbReference type="ARBA" id="ARBA00022801"/>
    </source>
</evidence>
<dbReference type="GO" id="GO:0005737">
    <property type="term" value="C:cytoplasm"/>
    <property type="evidence" value="ECO:0007669"/>
    <property type="project" value="UniProtKB-SubCell"/>
</dbReference>
<evidence type="ECO:0000256" key="10">
    <source>
        <dbReference type="ARBA" id="ARBA00032057"/>
    </source>
</evidence>
<comment type="similarity">
    <text evidence="3 14">Belongs to the glycosyl hydrolase 13 family.</text>
</comment>
<evidence type="ECO:0000256" key="11">
    <source>
        <dbReference type="ARBA" id="ARBA00033284"/>
    </source>
</evidence>
<keyword evidence="7 14" id="KW-0378">Hydrolase</keyword>
<evidence type="ECO:0000256" key="5">
    <source>
        <dbReference type="ARBA" id="ARBA00015938"/>
    </source>
</evidence>
<dbReference type="SUPFAM" id="SSF51445">
    <property type="entry name" value="(Trans)glycosidases"/>
    <property type="match status" value="1"/>
</dbReference>
<dbReference type="SUPFAM" id="SSF81296">
    <property type="entry name" value="E set domains"/>
    <property type="match status" value="1"/>
</dbReference>
<comment type="subcellular location">
    <subcellularLocation>
        <location evidence="1 15">Cytoplasm</location>
    </subcellularLocation>
</comment>
<gene>
    <name evidence="19" type="ORF">GRAN_0511</name>
</gene>
<comment type="caution">
    <text evidence="19">The sequence shown here is derived from an EMBL/GenBank/DDBJ whole genome shotgun (WGS) entry which is preliminary data.</text>
</comment>
<protein>
    <recommendedName>
        <fullName evidence="5 13">Malto-oligosyltrehalose trehalohydrolase</fullName>
        <shortName evidence="14">MTHase</shortName>
        <ecNumber evidence="4 13">3.2.1.141</ecNumber>
    </recommendedName>
    <alternativeName>
        <fullName evidence="11 14">4-alpha-D-((1-&gt;4)-alpha-D-glucano)trehalose trehalohydrolase</fullName>
    </alternativeName>
    <alternativeName>
        <fullName evidence="10 14">Maltooligosyl trehalose trehalohydrolase</fullName>
    </alternativeName>
</protein>
<dbReference type="InterPro" id="IPR012768">
    <property type="entry name" value="Trehalose_TreZ"/>
</dbReference>
<proteinExistence type="inferred from homology"/>
<accession>A0A4Q0T6J8</accession>
<sequence>MHEFKVWAPKPKKIAVKMADQTVEMVGPDAKGWWKAKVQMAGNGTDYGFLLDDDTTPYPDPRSLWQPHGVHGTSRVYDQHAFAWKDRDWYGPPFGGAILYELHIGTFTEGGTFDAAIERLGYLRDLGVTHIEIMPVNSFPGAQGWGYDGVALYAVQDNYGGPDGLKRFVDAAHATGLAVILDVVYNHFGPTGNYTGKFGPYVTDRHRTPWGDAVNFEEAGSDEVRRFFCDNALMWMRDYHIDGLRLDAIHEFMDRSAVHFLEQLSAEVETLGATLQRKLILIAESDLNDPKIVKPIEAGGFGIDAQWSDDFHHALFTLMHMEPEGAGYYSDFGSFEKLVKALTRIFVFDGGYSRYRNRSHGRPVDGLSAHHFISFIQNHDQIGNRAKGERLEHLVGMKRAKMAAGLLLTAPFIPMLFQGEEFAASTPYLYFADHEDEVMAKAVSEGRKKEFAAFGFANEEIADPEKVETFQRSKLDWSEVHEGKHAEMLEWFCALIKLRRHSQSLNDGDKNHVEIRYSEEKRWLEMRRGLIAVICNLGNEPATFGAMEDARVVLSTIEGLCTVDGKVEVAADGFAILSAEYESID</sequence>
<dbReference type="PANTHER" id="PTHR43651">
    <property type="entry name" value="1,4-ALPHA-GLUCAN-BRANCHING ENZYME"/>
    <property type="match status" value="1"/>
</dbReference>
<evidence type="ECO:0000256" key="14">
    <source>
        <dbReference type="PIRNR" id="PIRNR006337"/>
    </source>
</evidence>
<reference evidence="19 20" key="1">
    <citation type="submission" date="2018-11" db="EMBL/GenBank/DDBJ databases">
        <authorList>
            <person name="Mardanov A.V."/>
            <person name="Ravin N.V."/>
            <person name="Dedysh S.N."/>
        </authorList>
    </citation>
    <scope>NUCLEOTIDE SEQUENCE [LARGE SCALE GENOMIC DNA]</scope>
    <source>
        <strain evidence="19 20">AF10</strain>
    </source>
</reference>
<dbReference type="RefSeq" id="WP_128911410.1">
    <property type="nucleotide sequence ID" value="NZ_RDSM01000001.1"/>
</dbReference>
<comment type="catalytic activity">
    <reaction evidence="12 14">
        <text>hydrolysis of (1-&gt;4)-alpha-D-glucosidic linkage in 4-alpha-D-[(1-&gt;4)-alpha-D-glucanosyl]n trehalose to yield trehalose and (1-&gt;4)-alpha-D-glucan.</text>
        <dbReference type="EC" id="3.2.1.141"/>
    </reaction>
</comment>
<feature type="active site" description="Nucleophile" evidence="15">
    <location>
        <position position="247"/>
    </location>
</feature>
<feature type="active site" description="Proton donor" evidence="15">
    <location>
        <position position="284"/>
    </location>
</feature>
<comment type="pathway">
    <text evidence="2 14">Glycan biosynthesis; trehalose biosynthesis.</text>
</comment>
<dbReference type="Pfam" id="PF00128">
    <property type="entry name" value="Alpha-amylase"/>
    <property type="match status" value="1"/>
</dbReference>
<evidence type="ECO:0000259" key="18">
    <source>
        <dbReference type="SMART" id="SM00642"/>
    </source>
</evidence>
<dbReference type="InterPro" id="IPR006047">
    <property type="entry name" value="GH13_cat_dom"/>
</dbReference>
<dbReference type="Proteomes" id="UP000289437">
    <property type="component" value="Unassembled WGS sequence"/>
</dbReference>
<feature type="site" description="Transition state stabilizer" evidence="17">
    <location>
        <position position="380"/>
    </location>
</feature>
<dbReference type="PANTHER" id="PTHR43651:SF11">
    <property type="entry name" value="MALTO-OLIGOSYLTREHALOSE TREHALOHYDROLASE"/>
    <property type="match status" value="1"/>
</dbReference>
<evidence type="ECO:0000256" key="1">
    <source>
        <dbReference type="ARBA" id="ARBA00004496"/>
    </source>
</evidence>
<dbReference type="CDD" id="cd02853">
    <property type="entry name" value="E_set_MTHase_like_N"/>
    <property type="match status" value="1"/>
</dbReference>
<dbReference type="InterPro" id="IPR044901">
    <property type="entry name" value="Trehalose_TreZ_E-set_sf"/>
</dbReference>
<keyword evidence="9 14" id="KW-0326">Glycosidase</keyword>
<evidence type="ECO:0000256" key="15">
    <source>
        <dbReference type="PIRSR" id="PIRSR006337-1"/>
    </source>
</evidence>
<dbReference type="GO" id="GO:0033942">
    <property type="term" value="F:4-alpha-D-(1-&gt;4)-alpha-D-glucanotrehalose trehalohydrolase activity"/>
    <property type="evidence" value="ECO:0007669"/>
    <property type="project" value="UniProtKB-EC"/>
</dbReference>
<feature type="domain" description="Glycosyl hydrolase family 13 catalytic" evidence="18">
    <location>
        <begin position="80"/>
        <end position="447"/>
    </location>
</feature>
<dbReference type="NCBIfam" id="TIGR02402">
    <property type="entry name" value="trehalose_TreZ"/>
    <property type="match status" value="1"/>
</dbReference>
<evidence type="ECO:0000256" key="16">
    <source>
        <dbReference type="PIRSR" id="PIRSR006337-2"/>
    </source>
</evidence>
<evidence type="ECO:0000313" key="20">
    <source>
        <dbReference type="Proteomes" id="UP000289437"/>
    </source>
</evidence>
<keyword evidence="6" id="KW-0963">Cytoplasm</keyword>
<keyword evidence="8" id="KW-0119">Carbohydrate metabolism</keyword>
<evidence type="ECO:0000256" key="3">
    <source>
        <dbReference type="ARBA" id="ARBA00008061"/>
    </source>
</evidence>
<evidence type="ECO:0000256" key="17">
    <source>
        <dbReference type="PIRSR" id="PIRSR006337-3"/>
    </source>
</evidence>
<evidence type="ECO:0000313" key="19">
    <source>
        <dbReference type="EMBL" id="RXH57201.1"/>
    </source>
</evidence>